<dbReference type="KEGG" id="tva:4774414"/>
<name>A2DTD3_TRIV3</name>
<keyword evidence="1" id="KW-0472">Membrane</keyword>
<feature type="transmembrane region" description="Helical" evidence="1">
    <location>
        <begin position="84"/>
        <end position="104"/>
    </location>
</feature>
<evidence type="ECO:0000313" key="3">
    <source>
        <dbReference type="Proteomes" id="UP000001542"/>
    </source>
</evidence>
<feature type="transmembrane region" description="Helical" evidence="1">
    <location>
        <begin position="124"/>
        <end position="145"/>
    </location>
</feature>
<dbReference type="VEuPathDB" id="TrichDB:TVAG_360140"/>
<keyword evidence="1" id="KW-0812">Transmembrane</keyword>
<reference evidence="2" key="1">
    <citation type="submission" date="2006-10" db="EMBL/GenBank/DDBJ databases">
        <authorList>
            <person name="Amadeo P."/>
            <person name="Zhao Q."/>
            <person name="Wortman J."/>
            <person name="Fraser-Liggett C."/>
            <person name="Carlton J."/>
        </authorList>
    </citation>
    <scope>NUCLEOTIDE SEQUENCE</scope>
    <source>
        <strain evidence="2">G3</strain>
    </source>
</reference>
<dbReference type="Proteomes" id="UP000001542">
    <property type="component" value="Unassembled WGS sequence"/>
</dbReference>
<reference evidence="2" key="2">
    <citation type="journal article" date="2007" name="Science">
        <title>Draft genome sequence of the sexually transmitted pathogen Trichomonas vaginalis.</title>
        <authorList>
            <person name="Carlton J.M."/>
            <person name="Hirt R.P."/>
            <person name="Silva J.C."/>
            <person name="Delcher A.L."/>
            <person name="Schatz M."/>
            <person name="Zhao Q."/>
            <person name="Wortman J.R."/>
            <person name="Bidwell S.L."/>
            <person name="Alsmark U.C.M."/>
            <person name="Besteiro S."/>
            <person name="Sicheritz-Ponten T."/>
            <person name="Noel C.J."/>
            <person name="Dacks J.B."/>
            <person name="Foster P.G."/>
            <person name="Simillion C."/>
            <person name="Van de Peer Y."/>
            <person name="Miranda-Saavedra D."/>
            <person name="Barton G.J."/>
            <person name="Westrop G.D."/>
            <person name="Mueller S."/>
            <person name="Dessi D."/>
            <person name="Fiori P.L."/>
            <person name="Ren Q."/>
            <person name="Paulsen I."/>
            <person name="Zhang H."/>
            <person name="Bastida-Corcuera F.D."/>
            <person name="Simoes-Barbosa A."/>
            <person name="Brown M.T."/>
            <person name="Hayes R.D."/>
            <person name="Mukherjee M."/>
            <person name="Okumura C.Y."/>
            <person name="Schneider R."/>
            <person name="Smith A.J."/>
            <person name="Vanacova S."/>
            <person name="Villalvazo M."/>
            <person name="Haas B.J."/>
            <person name="Pertea M."/>
            <person name="Feldblyum T.V."/>
            <person name="Utterback T.R."/>
            <person name="Shu C.L."/>
            <person name="Osoegawa K."/>
            <person name="de Jong P.J."/>
            <person name="Hrdy I."/>
            <person name="Horvathova L."/>
            <person name="Zubacova Z."/>
            <person name="Dolezal P."/>
            <person name="Malik S.B."/>
            <person name="Logsdon J.M. Jr."/>
            <person name="Henze K."/>
            <person name="Gupta A."/>
            <person name="Wang C.C."/>
            <person name="Dunne R.L."/>
            <person name="Upcroft J.A."/>
            <person name="Upcroft P."/>
            <person name="White O."/>
            <person name="Salzberg S.L."/>
            <person name="Tang P."/>
            <person name="Chiu C.-H."/>
            <person name="Lee Y.-S."/>
            <person name="Embley T.M."/>
            <person name="Coombs G.H."/>
            <person name="Mottram J.C."/>
            <person name="Tachezy J."/>
            <person name="Fraser-Liggett C.M."/>
            <person name="Johnson P.J."/>
        </authorList>
    </citation>
    <scope>NUCLEOTIDE SEQUENCE [LARGE SCALE GENOMIC DNA]</scope>
    <source>
        <strain evidence="2">G3</strain>
    </source>
</reference>
<sequence length="191" mass="21329">MIYVSIAVNGDKRVAAKSFLTIPKHVISKLVDSLKMNTGKNNLEEEDFDEVNEVQRNRQEENFIALLATTSSASRVFMKLTTHVLIAIFILMVLSVCCIMFSAYNIVSSNEIIRLASPHAMNFLTMYTMLANSIIPVMSVVVNDLGTPILGANRTESIQGIFTTIAYAMSFYETARFGKVEDNIRPLSYID</sequence>
<proteinExistence type="predicted"/>
<keyword evidence="3" id="KW-1185">Reference proteome</keyword>
<dbReference type="VEuPathDB" id="TrichDB:TVAGG3_0967770"/>
<organism evidence="2 3">
    <name type="scientific">Trichomonas vaginalis (strain ATCC PRA-98 / G3)</name>
    <dbReference type="NCBI Taxonomy" id="412133"/>
    <lineage>
        <taxon>Eukaryota</taxon>
        <taxon>Metamonada</taxon>
        <taxon>Parabasalia</taxon>
        <taxon>Trichomonadida</taxon>
        <taxon>Trichomonadidae</taxon>
        <taxon>Trichomonas</taxon>
    </lineage>
</organism>
<dbReference type="EMBL" id="DS113243">
    <property type="protein sequence ID" value="EAY16405.1"/>
    <property type="molecule type" value="Genomic_DNA"/>
</dbReference>
<protein>
    <submittedName>
        <fullName evidence="2">Uncharacterized protein</fullName>
    </submittedName>
</protein>
<keyword evidence="1" id="KW-1133">Transmembrane helix</keyword>
<evidence type="ECO:0000313" key="2">
    <source>
        <dbReference type="EMBL" id="EAY16405.1"/>
    </source>
</evidence>
<dbReference type="InParanoid" id="A2DTD3"/>
<accession>A2DTD3</accession>
<dbReference type="AlphaFoldDB" id="A2DTD3"/>
<gene>
    <name evidence="2" type="ORF">TVAG_360140</name>
</gene>
<dbReference type="RefSeq" id="XP_001328628.1">
    <property type="nucleotide sequence ID" value="XM_001328593.1"/>
</dbReference>
<evidence type="ECO:0000256" key="1">
    <source>
        <dbReference type="SAM" id="Phobius"/>
    </source>
</evidence>